<evidence type="ECO:0000256" key="8">
    <source>
        <dbReference type="ARBA" id="ARBA00022927"/>
    </source>
</evidence>
<sequence>MADLLYELLNPALSPGRQSSPPDPIALQYLTGLAAQPLSQLETAEPQTLAHDSHSLLLSLQGLSQRSHKTIISSSESHATLGRALPALATSISDLKAVIPKLDDAAVRFSTTYHKSADNDILRARRTALLLSRNVERVVDLLDLPTLLSSTIATSSSSLTANYASALDLSSHIRRLHSLHPDSAIVSSVSLQADEAMQLMAKNLIASLRSPNLKLTSALRTISWLKRVIPDLNPSGDTGVNGAGDNGGLGALFLICRLSTLMNMLEALEPLRELADQERLRQQQNPPSSGAWSGGQQTERYLKRYVEIFREQSFAIVSMFKSVFPPQPPKERPTSNAEDPLQSMPSTLSTFPLHIIEMLIETLRTYLPSVRDQASRDSLLTQVLYCAGSLGRLGGDFGILLASLDFGENLEDEWVEVTVIAAAASREVVVLFLTHTRKFRLVLLILPFSFHLFKRKWLDVSRAIHFFPPWVARAVKLASSFDHVAAVVKLYVSPTYTTCPPPPTTTDGRPSTSSPAWAPASRAAVLLQPFDLLKTRVQQSGSHSIRSAIRDIARSPNAVAAFWRGTVPSALRTGMGSAIYFTTLNTIRQQASALTAVSSSSSSSSPSSSALPKLSNTTNLLSGAFARAFAGFILMPLTVIKVRYESSMYNYGSVLGAARDIYRADRVPGFFSALRRHGHARRAKRLGHIYGSSSSSPSSSATAADADSDSRRRTQTGMAGSVSASINFTSGALAGATCSFVSNPFDAVKTRIQLQPHVYRNMVHACQMMVAQEGVRSLCDGLALRMTRKAISSALAWMMYEELVRRAESTWQREKTGGHGHV</sequence>
<evidence type="ECO:0000256" key="5">
    <source>
        <dbReference type="ARBA" id="ARBA00022448"/>
    </source>
</evidence>
<keyword evidence="7" id="KW-0496">Mitochondrion</keyword>
<proteinExistence type="inferred from homology"/>
<dbReference type="PANTHER" id="PTHR21311:SF0">
    <property type="entry name" value="CONSERVED OLIGOMERIC GOLGI COMPLEX SUBUNIT 8"/>
    <property type="match status" value="1"/>
</dbReference>
<evidence type="ECO:0000313" key="15">
    <source>
        <dbReference type="EMBL" id="RWA08938.1"/>
    </source>
</evidence>
<dbReference type="GO" id="GO:0000139">
    <property type="term" value="C:Golgi membrane"/>
    <property type="evidence" value="ECO:0007669"/>
    <property type="project" value="UniProtKB-SubCell"/>
</dbReference>
<comment type="caution">
    <text evidence="15">The sequence shown here is derived from an EMBL/GenBank/DDBJ whole genome shotgun (WGS) entry which is preliminary data.</text>
</comment>
<dbReference type="InterPro" id="IPR018108">
    <property type="entry name" value="MCP_transmembrane"/>
</dbReference>
<evidence type="ECO:0000256" key="12">
    <source>
        <dbReference type="ARBA" id="ARBA00031347"/>
    </source>
</evidence>
<evidence type="ECO:0000256" key="1">
    <source>
        <dbReference type="ARBA" id="ARBA00004141"/>
    </source>
</evidence>
<dbReference type="InterPro" id="IPR007255">
    <property type="entry name" value="COG8"/>
</dbReference>
<evidence type="ECO:0000256" key="6">
    <source>
        <dbReference type="ARBA" id="ARBA00022692"/>
    </source>
</evidence>
<keyword evidence="9" id="KW-1133">Transmembrane helix</keyword>
<dbReference type="PANTHER" id="PTHR21311">
    <property type="entry name" value="CONSERVED OLIGOMERIC GOLGI COMPLEX COMPONENT 8"/>
    <property type="match status" value="1"/>
</dbReference>
<dbReference type="SUPFAM" id="SSF103506">
    <property type="entry name" value="Mitochondrial carrier"/>
    <property type="match status" value="1"/>
</dbReference>
<evidence type="ECO:0000256" key="14">
    <source>
        <dbReference type="SAM" id="MobiDB-lite"/>
    </source>
</evidence>
<evidence type="ECO:0000256" key="9">
    <source>
        <dbReference type="ARBA" id="ARBA00022989"/>
    </source>
</evidence>
<keyword evidence="8" id="KW-0653">Protein transport</keyword>
<dbReference type="EMBL" id="RYZI01000177">
    <property type="protein sequence ID" value="RWA08938.1"/>
    <property type="molecule type" value="Genomic_DNA"/>
</dbReference>
<comment type="subcellular location">
    <subcellularLocation>
        <location evidence="2">Golgi apparatus membrane</location>
        <topology evidence="2">Peripheral membrane protein</topology>
    </subcellularLocation>
    <subcellularLocation>
        <location evidence="1">Membrane</location>
        <topology evidence="1">Multi-pass membrane protein</topology>
    </subcellularLocation>
</comment>
<dbReference type="Proteomes" id="UP000286045">
    <property type="component" value="Unassembled WGS sequence"/>
</dbReference>
<dbReference type="PROSITE" id="PS50920">
    <property type="entry name" value="SOLCAR"/>
    <property type="match status" value="2"/>
</dbReference>
<dbReference type="STRING" id="363999.A0A439D3D8"/>
<evidence type="ECO:0000256" key="7">
    <source>
        <dbReference type="ARBA" id="ARBA00022792"/>
    </source>
</evidence>
<evidence type="ECO:0000313" key="16">
    <source>
        <dbReference type="Proteomes" id="UP000286045"/>
    </source>
</evidence>
<evidence type="ECO:0000256" key="2">
    <source>
        <dbReference type="ARBA" id="ARBA00004395"/>
    </source>
</evidence>
<dbReference type="Gene3D" id="1.50.40.10">
    <property type="entry name" value="Mitochondrial carrier domain"/>
    <property type="match status" value="2"/>
</dbReference>
<comment type="similarity">
    <text evidence="3">Belongs to the COG8 family.</text>
</comment>
<feature type="compositionally biased region" description="Low complexity" evidence="14">
    <location>
        <begin position="692"/>
        <end position="705"/>
    </location>
</feature>
<evidence type="ECO:0000256" key="4">
    <source>
        <dbReference type="ARBA" id="ARBA00020983"/>
    </source>
</evidence>
<keyword evidence="16" id="KW-1185">Reference proteome</keyword>
<dbReference type="Pfam" id="PF00153">
    <property type="entry name" value="Mito_carr"/>
    <property type="match status" value="3"/>
</dbReference>
<dbReference type="InterPro" id="IPR023395">
    <property type="entry name" value="MCP_dom_sf"/>
</dbReference>
<evidence type="ECO:0000256" key="11">
    <source>
        <dbReference type="ARBA" id="ARBA00023136"/>
    </source>
</evidence>
<keyword evidence="6 13" id="KW-0812">Transmembrane</keyword>
<reference evidence="15 16" key="1">
    <citation type="submission" date="2018-12" db="EMBL/GenBank/DDBJ databases">
        <title>Draft genome sequence of Xylaria grammica IHI A82.</title>
        <authorList>
            <person name="Buettner E."/>
            <person name="Kellner H."/>
        </authorList>
    </citation>
    <scope>NUCLEOTIDE SEQUENCE [LARGE SCALE GENOMIC DNA]</scope>
    <source>
        <strain evidence="15 16">IHI A82</strain>
    </source>
</reference>
<keyword evidence="11 13" id="KW-0472">Membrane</keyword>
<name>A0A439D3D8_9PEZI</name>
<dbReference type="AlphaFoldDB" id="A0A439D3D8"/>
<accession>A0A439D3D8</accession>
<feature type="region of interest" description="Disordered" evidence="14">
    <location>
        <begin position="687"/>
        <end position="718"/>
    </location>
</feature>
<dbReference type="Pfam" id="PF04124">
    <property type="entry name" value="Dor1"/>
    <property type="match status" value="1"/>
</dbReference>
<evidence type="ECO:0000256" key="3">
    <source>
        <dbReference type="ARBA" id="ARBA00006419"/>
    </source>
</evidence>
<feature type="repeat" description="Solcar" evidence="13">
    <location>
        <begin position="722"/>
        <end position="806"/>
    </location>
</feature>
<dbReference type="GO" id="GO:0017119">
    <property type="term" value="C:Golgi transport complex"/>
    <property type="evidence" value="ECO:0007669"/>
    <property type="project" value="InterPro"/>
</dbReference>
<keyword evidence="5" id="KW-0813">Transport</keyword>
<gene>
    <name evidence="15" type="ORF">EKO27_g6179</name>
</gene>
<dbReference type="GO" id="GO:0006891">
    <property type="term" value="P:intra-Golgi vesicle-mediated transport"/>
    <property type="evidence" value="ECO:0007669"/>
    <property type="project" value="TreeGrafter"/>
</dbReference>
<organism evidence="15 16">
    <name type="scientific">Xylaria grammica</name>
    <dbReference type="NCBI Taxonomy" id="363999"/>
    <lineage>
        <taxon>Eukaryota</taxon>
        <taxon>Fungi</taxon>
        <taxon>Dikarya</taxon>
        <taxon>Ascomycota</taxon>
        <taxon>Pezizomycotina</taxon>
        <taxon>Sordariomycetes</taxon>
        <taxon>Xylariomycetidae</taxon>
        <taxon>Xylariales</taxon>
        <taxon>Xylariaceae</taxon>
        <taxon>Xylaria</taxon>
    </lineage>
</organism>
<keyword evidence="7" id="KW-0999">Mitochondrion inner membrane</keyword>
<evidence type="ECO:0000256" key="13">
    <source>
        <dbReference type="PROSITE-ProRule" id="PRU00282"/>
    </source>
</evidence>
<keyword evidence="10" id="KW-0333">Golgi apparatus</keyword>
<feature type="repeat" description="Solcar" evidence="13">
    <location>
        <begin position="507"/>
        <end position="590"/>
    </location>
</feature>
<dbReference type="GO" id="GO:0015031">
    <property type="term" value="P:protein transport"/>
    <property type="evidence" value="ECO:0007669"/>
    <property type="project" value="UniProtKB-KW"/>
</dbReference>
<evidence type="ECO:0000256" key="10">
    <source>
        <dbReference type="ARBA" id="ARBA00023034"/>
    </source>
</evidence>
<protein>
    <recommendedName>
        <fullName evidence="4">Conserved oligomeric Golgi complex subunit 8</fullName>
    </recommendedName>
    <alternativeName>
        <fullName evidence="12">Component of oligomeric Golgi complex 8</fullName>
    </alternativeName>
</protein>